<dbReference type="CDD" id="cd04301">
    <property type="entry name" value="NAT_SF"/>
    <property type="match status" value="1"/>
</dbReference>
<dbReference type="Proteomes" id="UP000717624">
    <property type="component" value="Unassembled WGS sequence"/>
</dbReference>
<reference evidence="2" key="1">
    <citation type="submission" date="2021-01" db="EMBL/GenBank/DDBJ databases">
        <title>Genomic Encyclopedia of Type Strains, Phase IV (KMG-IV): sequencing the most valuable type-strain genomes for metagenomic binning, comparative biology and taxonomic classification.</title>
        <authorList>
            <person name="Goeker M."/>
        </authorList>
    </citation>
    <scope>NUCLEOTIDE SEQUENCE</scope>
    <source>
        <strain evidence="2">DSM 25523</strain>
    </source>
</reference>
<protein>
    <submittedName>
        <fullName evidence="2">GNAT family N-acyltransferase</fullName>
    </submittedName>
</protein>
<dbReference type="GO" id="GO:0016747">
    <property type="term" value="F:acyltransferase activity, transferring groups other than amino-acyl groups"/>
    <property type="evidence" value="ECO:0007669"/>
    <property type="project" value="InterPro"/>
</dbReference>
<keyword evidence="3" id="KW-1185">Reference proteome</keyword>
<dbReference type="PROSITE" id="PS51186">
    <property type="entry name" value="GNAT"/>
    <property type="match status" value="1"/>
</dbReference>
<dbReference type="InterPro" id="IPR000182">
    <property type="entry name" value="GNAT_dom"/>
</dbReference>
<dbReference type="Pfam" id="PF13527">
    <property type="entry name" value="Acetyltransf_9"/>
    <property type="match status" value="1"/>
</dbReference>
<accession>A0A938XWS0</accession>
<name>A0A938XWS0_9BACL</name>
<feature type="domain" description="N-acetyltransferase" evidence="1">
    <location>
        <begin position="7"/>
        <end position="151"/>
    </location>
</feature>
<evidence type="ECO:0000313" key="3">
    <source>
        <dbReference type="Proteomes" id="UP000717624"/>
    </source>
</evidence>
<evidence type="ECO:0000259" key="1">
    <source>
        <dbReference type="PROSITE" id="PS51186"/>
    </source>
</evidence>
<sequence>MEPFRFLKGYQTEELYRASLHELAERTFGIDLETWYQAGYWTDKYIPYSFVDEGRVVANVSVNKITLLVEGECKPAVQIGTVMTDPAYRNKGLANSLMQRVLADWDSPSTVLYLFANRTVLDFYPKYGFRPVPEQQYRLHYAHVPATRNLRKLDGSKREDQQFLFEFARDRVPLSRIFSATHTAELFMFYCLSAFRQDAYYLPEEEAIVIFQADQAQLHLFDIISKKPIRLDNILKSIVRTETTEIVFHFTPDDRELDFQLTPYAGSEVMFAKVPAGYRWPAAFKHPLTAQA</sequence>
<organism evidence="2 3">
    <name type="scientific">Brevibacillus fulvus</name>
    <dbReference type="NCBI Taxonomy" id="1125967"/>
    <lineage>
        <taxon>Bacteria</taxon>
        <taxon>Bacillati</taxon>
        <taxon>Bacillota</taxon>
        <taxon>Bacilli</taxon>
        <taxon>Bacillales</taxon>
        <taxon>Paenibacillaceae</taxon>
        <taxon>Brevibacillus</taxon>
    </lineage>
</organism>
<comment type="caution">
    <text evidence="2">The sequence shown here is derived from an EMBL/GenBank/DDBJ whole genome shotgun (WGS) entry which is preliminary data.</text>
</comment>
<dbReference type="Gene3D" id="3.40.630.30">
    <property type="match status" value="1"/>
</dbReference>
<evidence type="ECO:0000313" key="2">
    <source>
        <dbReference type="EMBL" id="MBM7589078.1"/>
    </source>
</evidence>
<dbReference type="AlphaFoldDB" id="A0A938XWS0"/>
<proteinExistence type="predicted"/>
<dbReference type="SUPFAM" id="SSF55729">
    <property type="entry name" value="Acyl-CoA N-acyltransferases (Nat)"/>
    <property type="match status" value="1"/>
</dbReference>
<dbReference type="InterPro" id="IPR016181">
    <property type="entry name" value="Acyl_CoA_acyltransferase"/>
</dbReference>
<dbReference type="RefSeq" id="WP_204516769.1">
    <property type="nucleotide sequence ID" value="NZ_BAABIN010000009.1"/>
</dbReference>
<dbReference type="EMBL" id="JAFBEB010000001">
    <property type="protein sequence ID" value="MBM7589078.1"/>
    <property type="molecule type" value="Genomic_DNA"/>
</dbReference>
<gene>
    <name evidence="2" type="ORF">JOD01_000664</name>
</gene>